<accession>A0A8C8WFH5</accession>
<evidence type="ECO:0000313" key="4">
    <source>
        <dbReference type="Proteomes" id="UP000694399"/>
    </source>
</evidence>
<evidence type="ECO:0000256" key="2">
    <source>
        <dbReference type="SAM" id="Phobius"/>
    </source>
</evidence>
<dbReference type="GeneTree" id="ENSGT00390000011144"/>
<keyword evidence="2" id="KW-0472">Membrane</keyword>
<feature type="region of interest" description="Disordered" evidence="1">
    <location>
        <begin position="1"/>
        <end position="21"/>
    </location>
</feature>
<feature type="compositionally biased region" description="Low complexity" evidence="1">
    <location>
        <begin position="181"/>
        <end position="190"/>
    </location>
</feature>
<evidence type="ECO:0000313" key="3">
    <source>
        <dbReference type="Ensembl" id="ENSPLOP00000003128.1"/>
    </source>
</evidence>
<sequence length="308" mass="33993">MYRISQLMSTPVASSSGSERRYTGEPSPRCLFPSFACDFLDGDSSFEGCSAALLTGSHVTCRRSPRLLSNGYYVWTEDPLLCDKDGNITLSPPQASVLYKENLVRIFRKKKRIRPSFSDLFSLGASKSWQHGNIFGDVDSSLNEDTWLEGVGRLDTHHCDDIGDDHDGSATDAREAEQRKAASSSSHAASRTPPENSHDLALQSPGTTSEHFPGNLLDHAKTSLWRDIFFQAFLLAACLIICACARCFLGGIFARVLTCPLMITTACLPKFANHVGRSLTDDFNLNIQKLSDLQSAWNQLLYWKGVSN</sequence>
<reference evidence="3" key="2">
    <citation type="submission" date="2025-08" db="UniProtKB">
        <authorList>
            <consortium name="Ensembl"/>
        </authorList>
    </citation>
    <scope>IDENTIFICATION</scope>
</reference>
<keyword evidence="2" id="KW-0812">Transmembrane</keyword>
<dbReference type="InterPro" id="IPR027975">
    <property type="entry name" value="TMEM71"/>
</dbReference>
<dbReference type="Proteomes" id="UP000694399">
    <property type="component" value="Chromosome X"/>
</dbReference>
<dbReference type="GO" id="GO:0005739">
    <property type="term" value="C:mitochondrion"/>
    <property type="evidence" value="ECO:0007669"/>
    <property type="project" value="Ensembl"/>
</dbReference>
<protein>
    <submittedName>
        <fullName evidence="3">Transmembrane protein 71</fullName>
    </submittedName>
</protein>
<dbReference type="Ensembl" id="ENSPLOT00000003446.1">
    <property type="protein sequence ID" value="ENSPLOP00000003128.1"/>
    <property type="gene ID" value="ENSPLOG00000002241.1"/>
</dbReference>
<reference evidence="3" key="1">
    <citation type="journal article" date="2019" name="bioRxiv">
        <title>Long live the king: chromosome-level assembly of the lion (Panthera leo) using linked-read, Hi-C, and long read data.</title>
        <authorList>
            <person name="Armstrong E.E."/>
            <person name="Taylor R.W."/>
            <person name="Miller D.E."/>
            <person name="Kaelin C."/>
            <person name="Barsh G."/>
            <person name="Hadly E.A."/>
            <person name="Petrov D."/>
        </authorList>
    </citation>
    <scope>NUCLEOTIDE SEQUENCE [LARGE SCALE GENOMIC DNA]</scope>
</reference>
<dbReference type="AlphaFoldDB" id="A0A8C8WFH5"/>
<dbReference type="PANTHER" id="PTHR35255">
    <property type="entry name" value="TRANSMEMBRANE PROTEIN 71"/>
    <property type="match status" value="1"/>
</dbReference>
<feature type="transmembrane region" description="Helical" evidence="2">
    <location>
        <begin position="228"/>
        <end position="254"/>
    </location>
</feature>
<dbReference type="Pfam" id="PF15121">
    <property type="entry name" value="TMEM71"/>
    <property type="match status" value="1"/>
</dbReference>
<gene>
    <name evidence="3" type="primary">TMEM71</name>
</gene>
<proteinExistence type="predicted"/>
<reference evidence="3" key="3">
    <citation type="submission" date="2025-09" db="UniProtKB">
        <authorList>
            <consortium name="Ensembl"/>
        </authorList>
    </citation>
    <scope>IDENTIFICATION</scope>
</reference>
<feature type="region of interest" description="Disordered" evidence="1">
    <location>
        <begin position="165"/>
        <end position="207"/>
    </location>
</feature>
<dbReference type="OMA" id="FMINANE"/>
<dbReference type="PANTHER" id="PTHR35255:SF1">
    <property type="entry name" value="TRANSMEMBRANE PROTEIN 71"/>
    <property type="match status" value="1"/>
</dbReference>
<feature type="compositionally biased region" description="Basic and acidic residues" evidence="1">
    <location>
        <begin position="165"/>
        <end position="180"/>
    </location>
</feature>
<keyword evidence="4" id="KW-1185">Reference proteome</keyword>
<organism evidence="3 4">
    <name type="scientific">Panthera leo</name>
    <name type="common">Lion</name>
    <dbReference type="NCBI Taxonomy" id="9689"/>
    <lineage>
        <taxon>Eukaryota</taxon>
        <taxon>Metazoa</taxon>
        <taxon>Chordata</taxon>
        <taxon>Craniata</taxon>
        <taxon>Vertebrata</taxon>
        <taxon>Euteleostomi</taxon>
        <taxon>Mammalia</taxon>
        <taxon>Eutheria</taxon>
        <taxon>Laurasiatheria</taxon>
        <taxon>Carnivora</taxon>
        <taxon>Feliformia</taxon>
        <taxon>Felidae</taxon>
        <taxon>Pantherinae</taxon>
        <taxon>Panthera</taxon>
    </lineage>
</organism>
<feature type="compositionally biased region" description="Polar residues" evidence="1">
    <location>
        <begin position="1"/>
        <end position="17"/>
    </location>
</feature>
<keyword evidence="2" id="KW-1133">Transmembrane helix</keyword>
<evidence type="ECO:0000256" key="1">
    <source>
        <dbReference type="SAM" id="MobiDB-lite"/>
    </source>
</evidence>
<name>A0A8C8WFH5_PANLE</name>